<name>A0A323URQ5_9RHOO</name>
<dbReference type="EMBL" id="QKOE01000020">
    <property type="protein sequence ID" value="PZA14921.1"/>
    <property type="molecule type" value="Genomic_DNA"/>
</dbReference>
<proteinExistence type="predicted"/>
<organism evidence="1 2">
    <name type="scientific">Parazoarcus communis SWub3 = DSM 12120</name>
    <dbReference type="NCBI Taxonomy" id="1121029"/>
    <lineage>
        <taxon>Bacteria</taxon>
        <taxon>Pseudomonadati</taxon>
        <taxon>Pseudomonadota</taxon>
        <taxon>Betaproteobacteria</taxon>
        <taxon>Rhodocyclales</taxon>
        <taxon>Zoogloeaceae</taxon>
        <taxon>Parazoarcus</taxon>
    </lineage>
</organism>
<evidence type="ECO:0000313" key="2">
    <source>
        <dbReference type="Proteomes" id="UP000248259"/>
    </source>
</evidence>
<reference evidence="1 2" key="1">
    <citation type="submission" date="2018-06" db="EMBL/GenBank/DDBJ databases">
        <title>Azoarcus communis strain SWub3 genome.</title>
        <authorList>
            <person name="Zorraquino Salvo V."/>
            <person name="Toubiana D."/>
            <person name="Blumwald E."/>
        </authorList>
    </citation>
    <scope>NUCLEOTIDE SEQUENCE [LARGE SCALE GENOMIC DNA]</scope>
    <source>
        <strain evidence="1 2">SWub3</strain>
    </source>
</reference>
<gene>
    <name evidence="1" type="ORF">DNK49_19455</name>
</gene>
<dbReference type="AlphaFoldDB" id="A0A323URQ5"/>
<comment type="caution">
    <text evidence="1">The sequence shown here is derived from an EMBL/GenBank/DDBJ whole genome shotgun (WGS) entry which is preliminary data.</text>
</comment>
<evidence type="ECO:0000313" key="1">
    <source>
        <dbReference type="EMBL" id="PZA14921.1"/>
    </source>
</evidence>
<protein>
    <submittedName>
        <fullName evidence="1">Uncharacterized protein</fullName>
    </submittedName>
</protein>
<sequence>MENTVPALVENTVSIELKTAKPTGLSITQLGVPVSESTSVKKGKLHELIQLLDDGRPGRRFQNIRITGVKTCEGGIESAKLFVQLEAFGDDNVPVANNSGFAVTPSETAKPLQALPVTTLFLPYARYWFESQSVFEIPLDVFDRMDSLNFTVLADQVRMI</sequence>
<dbReference type="OrthoDB" id="5567584at2"/>
<accession>A0A323URQ5</accession>
<keyword evidence="2" id="KW-1185">Reference proteome</keyword>
<dbReference type="Proteomes" id="UP000248259">
    <property type="component" value="Unassembled WGS sequence"/>
</dbReference>